<dbReference type="Pfam" id="PF00961">
    <property type="entry name" value="LAGLIDADG_1"/>
    <property type="match status" value="1"/>
</dbReference>
<comment type="function">
    <text evidence="1">Mitochondrial DNA endonuclease involved in intron homing.</text>
</comment>
<dbReference type="PANTHER" id="PTHR36181">
    <property type="entry name" value="INTRON-ENCODED ENDONUCLEASE AI3-RELATED"/>
    <property type="match status" value="1"/>
</dbReference>
<dbReference type="InterPro" id="IPR004860">
    <property type="entry name" value="LAGLIDADG_dom"/>
</dbReference>
<dbReference type="RefSeq" id="YP_009649320.1">
    <property type="nucleotide sequence ID" value="NC_042699.1"/>
</dbReference>
<keyword evidence="3" id="KW-0540">Nuclease</keyword>
<dbReference type="GO" id="GO:0005739">
    <property type="term" value="C:mitochondrion"/>
    <property type="evidence" value="ECO:0007669"/>
    <property type="project" value="UniProtKB-ARBA"/>
</dbReference>
<gene>
    <name evidence="3" type="primary">orf169</name>
</gene>
<reference evidence="3" key="1">
    <citation type="journal article" name="Int. J. Mol. Sci.">
        <title>Comparative Mitochondrial Genome Analysis of Two Ectomycorrhizal Fungi (Rhizopogon) Reveals Dynamic Changes of Intron and Phylogenetic Relationships of the Subphylum Agaricomycotina.</title>
        <authorList>
            <person name="Li Q."/>
            <person name="Ren Y."/>
            <person name="Shi X."/>
            <person name="Peng L."/>
            <person name="Zhao J."/>
            <person name="Song Y."/>
            <person name="Zhao G."/>
        </authorList>
    </citation>
    <scope>NUCLEOTIDE SEQUENCE</scope>
</reference>
<keyword evidence="3" id="KW-0255">Endonuclease</keyword>
<dbReference type="GO" id="GO:0004519">
    <property type="term" value="F:endonuclease activity"/>
    <property type="evidence" value="ECO:0007669"/>
    <property type="project" value="UniProtKB-KW"/>
</dbReference>
<accession>A0A4Y5SJH7</accession>
<dbReference type="EMBL" id="MH794153">
    <property type="protein sequence ID" value="QDA23234.1"/>
    <property type="molecule type" value="Genomic_DNA"/>
</dbReference>
<sequence length="169" mass="19379">MHTKQHLNSAGFQTILTYYASINRGLSSSVLNIFPNIVGVDNINVNLPDNLNPNWVSGFTAGDGGFFIGIRQVTNQVYFRFHITQHSQDSLLMKKLILFFGCGNVNIRLNNDRCDFYVQDFTKIYEIIIPHFNRYPLYNIKFLDFSDFKNAAELFKLSGSKNIKAIKNI</sequence>
<keyword evidence="3" id="KW-0378">Hydrolase</keyword>
<evidence type="ECO:0000313" key="3">
    <source>
        <dbReference type="EMBL" id="QDA23234.1"/>
    </source>
</evidence>
<dbReference type="Gene3D" id="3.10.28.10">
    <property type="entry name" value="Homing endonucleases"/>
    <property type="match status" value="1"/>
</dbReference>
<dbReference type="SUPFAM" id="SSF55608">
    <property type="entry name" value="Homing endonucleases"/>
    <property type="match status" value="1"/>
</dbReference>
<name>A0A4Y5SJH7_9AGAM</name>
<protein>
    <submittedName>
        <fullName evidence="3">LAGLIDADG type 1 homing endonuclease</fullName>
    </submittedName>
</protein>
<dbReference type="PANTHER" id="PTHR36181:SF4">
    <property type="entry name" value="LAGLIDADG ENDONUCLEASE"/>
    <property type="match status" value="1"/>
</dbReference>
<proteinExistence type="predicted"/>
<organism evidence="3">
    <name type="scientific">Rhizopogon vinicolor</name>
    <dbReference type="NCBI Taxonomy" id="80600"/>
    <lineage>
        <taxon>Eukaryota</taxon>
        <taxon>Fungi</taxon>
        <taxon>Dikarya</taxon>
        <taxon>Basidiomycota</taxon>
        <taxon>Agaricomycotina</taxon>
        <taxon>Agaricomycetes</taxon>
        <taxon>Agaricomycetidae</taxon>
        <taxon>Boletales</taxon>
        <taxon>Suillineae</taxon>
        <taxon>Rhizopogonaceae</taxon>
        <taxon>Rhizopogon</taxon>
    </lineage>
</organism>
<dbReference type="AlphaFoldDB" id="A0A4Y5SJH7"/>
<geneLocation type="mitochondrion" evidence="3"/>
<evidence type="ECO:0000259" key="2">
    <source>
        <dbReference type="Pfam" id="PF00961"/>
    </source>
</evidence>
<keyword evidence="3" id="KW-0496">Mitochondrion</keyword>
<dbReference type="GeneID" id="40486999"/>
<dbReference type="InterPro" id="IPR051289">
    <property type="entry name" value="LAGLIDADG_Endonuclease"/>
</dbReference>
<feature type="domain" description="Homing endonuclease LAGLIDADG" evidence="2">
    <location>
        <begin position="57"/>
        <end position="151"/>
    </location>
</feature>
<evidence type="ECO:0000256" key="1">
    <source>
        <dbReference type="ARBA" id="ARBA00002670"/>
    </source>
</evidence>
<dbReference type="InterPro" id="IPR027434">
    <property type="entry name" value="Homing_endonucl"/>
</dbReference>